<dbReference type="Gene3D" id="1.10.510.10">
    <property type="entry name" value="Transferase(Phosphotransferase) domain 1"/>
    <property type="match status" value="1"/>
</dbReference>
<evidence type="ECO:0000313" key="3">
    <source>
        <dbReference type="EMBL" id="TFY53953.1"/>
    </source>
</evidence>
<accession>A0A4Y9XWZ0</accession>
<dbReference type="InterPro" id="IPR040976">
    <property type="entry name" value="Pkinase_fungal"/>
</dbReference>
<dbReference type="SUPFAM" id="SSF56112">
    <property type="entry name" value="Protein kinase-like (PK-like)"/>
    <property type="match status" value="1"/>
</dbReference>
<dbReference type="Pfam" id="PF17667">
    <property type="entry name" value="Pkinase_fungal"/>
    <property type="match status" value="1"/>
</dbReference>
<dbReference type="PANTHER" id="PTHR38248:SF2">
    <property type="entry name" value="FUNK1 11"/>
    <property type="match status" value="1"/>
</dbReference>
<feature type="domain" description="Fungal-type protein kinase" evidence="2">
    <location>
        <begin position="307"/>
        <end position="669"/>
    </location>
</feature>
<evidence type="ECO:0000259" key="2">
    <source>
        <dbReference type="Pfam" id="PF17667"/>
    </source>
</evidence>
<organism evidence="3 4">
    <name type="scientific">Dentipellis fragilis</name>
    <dbReference type="NCBI Taxonomy" id="205917"/>
    <lineage>
        <taxon>Eukaryota</taxon>
        <taxon>Fungi</taxon>
        <taxon>Dikarya</taxon>
        <taxon>Basidiomycota</taxon>
        <taxon>Agaricomycotina</taxon>
        <taxon>Agaricomycetes</taxon>
        <taxon>Russulales</taxon>
        <taxon>Hericiaceae</taxon>
        <taxon>Dentipellis</taxon>
    </lineage>
</organism>
<feature type="region of interest" description="Disordered" evidence="1">
    <location>
        <begin position="1"/>
        <end position="92"/>
    </location>
</feature>
<feature type="compositionally biased region" description="Basic and acidic residues" evidence="1">
    <location>
        <begin position="74"/>
        <end position="90"/>
    </location>
</feature>
<evidence type="ECO:0000256" key="1">
    <source>
        <dbReference type="SAM" id="MobiDB-lite"/>
    </source>
</evidence>
<dbReference type="AlphaFoldDB" id="A0A4Y9XWZ0"/>
<name>A0A4Y9XWZ0_9AGAM</name>
<dbReference type="OrthoDB" id="2802734at2759"/>
<feature type="compositionally biased region" description="Polar residues" evidence="1">
    <location>
        <begin position="133"/>
        <end position="150"/>
    </location>
</feature>
<feature type="region of interest" description="Disordered" evidence="1">
    <location>
        <begin position="178"/>
        <end position="235"/>
    </location>
</feature>
<comment type="caution">
    <text evidence="3">The sequence shown here is derived from an EMBL/GenBank/DDBJ whole genome shotgun (WGS) entry which is preliminary data.</text>
</comment>
<dbReference type="InterPro" id="IPR008266">
    <property type="entry name" value="Tyr_kinase_AS"/>
</dbReference>
<dbReference type="GO" id="GO:0004672">
    <property type="term" value="F:protein kinase activity"/>
    <property type="evidence" value="ECO:0007669"/>
    <property type="project" value="InterPro"/>
</dbReference>
<protein>
    <recommendedName>
        <fullName evidence="2">Fungal-type protein kinase domain-containing protein</fullName>
    </recommendedName>
</protein>
<dbReference type="PROSITE" id="PS00109">
    <property type="entry name" value="PROTEIN_KINASE_TYR"/>
    <property type="match status" value="1"/>
</dbReference>
<dbReference type="PANTHER" id="PTHR38248">
    <property type="entry name" value="FUNK1 6"/>
    <property type="match status" value="1"/>
</dbReference>
<feature type="region of interest" description="Disordered" evidence="1">
    <location>
        <begin position="125"/>
        <end position="152"/>
    </location>
</feature>
<feature type="region of interest" description="Disordered" evidence="1">
    <location>
        <begin position="826"/>
        <end position="875"/>
    </location>
</feature>
<dbReference type="InterPro" id="IPR011009">
    <property type="entry name" value="Kinase-like_dom_sf"/>
</dbReference>
<dbReference type="Proteomes" id="UP000298327">
    <property type="component" value="Unassembled WGS sequence"/>
</dbReference>
<dbReference type="EMBL" id="SEOQ01001084">
    <property type="protein sequence ID" value="TFY53953.1"/>
    <property type="molecule type" value="Genomic_DNA"/>
</dbReference>
<evidence type="ECO:0000313" key="4">
    <source>
        <dbReference type="Proteomes" id="UP000298327"/>
    </source>
</evidence>
<dbReference type="STRING" id="205917.A0A4Y9XWZ0"/>
<gene>
    <name evidence="3" type="ORF">EVG20_g9905</name>
</gene>
<sequence length="875" mass="99033">MPGSNRPSFPSAVYDGVFQASPASDPVIDTSTRADDTSSQSSTGTKRAHSPANDIKSTPPKLGPNGLKNAVDPPHGKAIRDSLSQKDEMPTKMNEVSIDDMFKIYIPGDDPSPEAQSEFVSVALESDVAEDSGNGTADTRNDGKSANATKSKPKAVSWVEWRCMIEICKISDSVVGAAQSVGPKPSEPLFKTYDTSNWPTQAGIKPKEKRKRDEEATEPEDPEEGKRRTKPDGGVYAVNSRTEQFVAISDATLEKKSRISDADKKVRAGFVGHCSWADLVVPIEVKVDRSRAAFTFADKRDHFLLNTDNGTKGLGQILEYVGQVFTHQHRTHVYALYVFRHQARILYFDRSGCILSEPFQYATGTDTPLHRFFWRLAHMSNEQRGYDRTAVLASEDEVKQMVEYAQDPPTDYIGEQIYYALSWDSENGAPRSTQWPAYKVTMANRTLLIARPMASAKSLHGRCTRGYIAYDLKERTVSFLKDFWRPDSERIPAEHEVYKRLAAHKVSNIATCEDSENVSDLHGQWQVTKTHGAVDHNFHLPYGHYRLRLREVCRPLIDFKEFRELAALLYDAMIAHEEAWCRAAILHRDISINNILILEEGKGKEVTRRGILNDWDLCKYKEQMGEGTAPRRPNLTGTWYFRSALSLQFPYKPYRISDDIESFVHVYHYCIYRFHITDAVDGLAATINTTYGNAEQQNVDGVTIGGRRKLVDMESSRPPMRVGADYPTLEDCLVALHEVYNCHYKAMNVTSYERLYRPTRGKKRNMRPVPEINEDNTKPMDTHTKLKDVFALYGGRAKDELGNPSIVWEEDELQKTEDLFEHTSLAERKNGQLSSAIHEDFEDEERQAERPVKRLKVGSMSATLPSILESHHEEQ</sequence>
<keyword evidence="4" id="KW-1185">Reference proteome</keyword>
<reference evidence="3 4" key="1">
    <citation type="submission" date="2019-02" db="EMBL/GenBank/DDBJ databases">
        <title>Genome sequencing of the rare red list fungi Dentipellis fragilis.</title>
        <authorList>
            <person name="Buettner E."/>
            <person name="Kellner H."/>
        </authorList>
    </citation>
    <scope>NUCLEOTIDE SEQUENCE [LARGE SCALE GENOMIC DNA]</scope>
    <source>
        <strain evidence="3 4">DSM 105465</strain>
    </source>
</reference>
<proteinExistence type="predicted"/>